<dbReference type="EMBL" id="JAPDHF010000020">
    <property type="protein sequence ID" value="KAJ4005991.1"/>
    <property type="molecule type" value="Genomic_DNA"/>
</dbReference>
<protein>
    <recommendedName>
        <fullName evidence="3">Apple domain-containing protein</fullName>
    </recommendedName>
</protein>
<gene>
    <name evidence="1" type="ORF">NW766_010816</name>
</gene>
<name>A0A9W8PH47_9HYPO</name>
<proteinExistence type="predicted"/>
<organism evidence="1 2">
    <name type="scientific">Fusarium irregulare</name>
    <dbReference type="NCBI Taxonomy" id="2494466"/>
    <lineage>
        <taxon>Eukaryota</taxon>
        <taxon>Fungi</taxon>
        <taxon>Dikarya</taxon>
        <taxon>Ascomycota</taxon>
        <taxon>Pezizomycotina</taxon>
        <taxon>Sordariomycetes</taxon>
        <taxon>Hypocreomycetidae</taxon>
        <taxon>Hypocreales</taxon>
        <taxon>Nectriaceae</taxon>
        <taxon>Fusarium</taxon>
        <taxon>Fusarium incarnatum-equiseti species complex</taxon>
    </lineage>
</organism>
<dbReference type="AlphaFoldDB" id="A0A9W8PH47"/>
<comment type="caution">
    <text evidence="1">The sequence shown here is derived from an EMBL/GenBank/DDBJ whole genome shotgun (WGS) entry which is preliminary data.</text>
</comment>
<dbReference type="OrthoDB" id="5428787at2759"/>
<keyword evidence="2" id="KW-1185">Reference proteome</keyword>
<evidence type="ECO:0000313" key="2">
    <source>
        <dbReference type="Proteomes" id="UP001152130"/>
    </source>
</evidence>
<evidence type="ECO:0008006" key="3">
    <source>
        <dbReference type="Google" id="ProtNLM"/>
    </source>
</evidence>
<accession>A0A9W8PH47</accession>
<dbReference type="Proteomes" id="UP001152130">
    <property type="component" value="Unassembled WGS sequence"/>
</dbReference>
<evidence type="ECO:0000313" key="1">
    <source>
        <dbReference type="EMBL" id="KAJ4005991.1"/>
    </source>
</evidence>
<sequence length="567" mass="62028">MASITTIPTELLGHILAHVHKSSLEEIDLPMYDHDSTWITSWTSSEEGPEELVECIQKFTKLKGLSIPVSINYYGAENSYEREWITPDRLPKSIEYLKFYDSLRLILRGCRLGKSAFVTELGKALGLVTSIVAQTGEKGRLSQLKYIDCAAVVRDDPEIKWVEELKEMAKERGVQVLLGDYVSVEDAWQEASLKMVAIKPILTLLVIGTHAAVAVPNVICSSELGSKSIQPNKIPRATTTVSERFTIVKKFIRKVNVVVVARPYTTTETTTIQTTVISTADPNVKTATSHVTEIQTEIEDRLHTAFSTKVISSTTTKYSTQTIAAPPGFTKIRDSPDYVKRADIPNAIPLLPAGQAGASEQYVQRVRCTKKVPVTSTKYTTTTIQGARKTIRQTKTKLVSTAETVTETEYPGDVTTTVTEISSPTVTEYNDVTLTSTLTESVTVETQLPVELYLACSEENIISTANGGKALFYRNPISGIASDTLTITGVSSAYECCAACMKNPKCFSSLTAVNNSGYCRHYVSRDNVCPNGQIKWSSYLTSTSAGPVWLWSNGPCGSYANGGNNNS</sequence>
<reference evidence="1" key="1">
    <citation type="submission" date="2022-10" db="EMBL/GenBank/DDBJ databases">
        <title>Fusarium specimens isolated from Avocado Roots.</title>
        <authorList>
            <person name="Stajich J."/>
            <person name="Roper C."/>
            <person name="Heimlech-Rivalta G."/>
        </authorList>
    </citation>
    <scope>NUCLEOTIDE SEQUENCE</scope>
    <source>
        <strain evidence="1">CF00143</strain>
    </source>
</reference>